<accession>A0A0D0CEI5</accession>
<dbReference type="HOGENOM" id="CLU_1396471_0_0_1"/>
<evidence type="ECO:0000313" key="1">
    <source>
        <dbReference type="EMBL" id="KIK53398.1"/>
    </source>
</evidence>
<evidence type="ECO:0000313" key="2">
    <source>
        <dbReference type="Proteomes" id="UP000053593"/>
    </source>
</evidence>
<sequence length="195" mass="21504">MEIKIRVSPAFHVFSLLLSESELDADDSDFRIGRNLRGGSTQALSLRLHLCSCHCVPNPQPPPSGPIFPTAQSSPSKSSKTMRPALHAKEISDAPILFWVFPFLPILSRSLTLTRSFSLGVGTLTLIRTLTGYLFQVSTSHPLQEPDTLNHPRTISSRRIGRSHLVTIRLVSLPPSRWPQRSSSAAHALCVHPTQ</sequence>
<protein>
    <submittedName>
        <fullName evidence="1">Uncharacterized protein</fullName>
    </submittedName>
</protein>
<keyword evidence="2" id="KW-1185">Reference proteome</keyword>
<organism evidence="1 2">
    <name type="scientific">Collybiopsis luxurians FD-317 M1</name>
    <dbReference type="NCBI Taxonomy" id="944289"/>
    <lineage>
        <taxon>Eukaryota</taxon>
        <taxon>Fungi</taxon>
        <taxon>Dikarya</taxon>
        <taxon>Basidiomycota</taxon>
        <taxon>Agaricomycotina</taxon>
        <taxon>Agaricomycetes</taxon>
        <taxon>Agaricomycetidae</taxon>
        <taxon>Agaricales</taxon>
        <taxon>Marasmiineae</taxon>
        <taxon>Omphalotaceae</taxon>
        <taxon>Collybiopsis</taxon>
        <taxon>Collybiopsis luxurians</taxon>
    </lineage>
</organism>
<dbReference type="EMBL" id="KN834830">
    <property type="protein sequence ID" value="KIK53398.1"/>
    <property type="molecule type" value="Genomic_DNA"/>
</dbReference>
<dbReference type="Proteomes" id="UP000053593">
    <property type="component" value="Unassembled WGS sequence"/>
</dbReference>
<proteinExistence type="predicted"/>
<reference evidence="1 2" key="1">
    <citation type="submission" date="2014-04" db="EMBL/GenBank/DDBJ databases">
        <title>Evolutionary Origins and Diversification of the Mycorrhizal Mutualists.</title>
        <authorList>
            <consortium name="DOE Joint Genome Institute"/>
            <consortium name="Mycorrhizal Genomics Consortium"/>
            <person name="Kohler A."/>
            <person name="Kuo A."/>
            <person name="Nagy L.G."/>
            <person name="Floudas D."/>
            <person name="Copeland A."/>
            <person name="Barry K.W."/>
            <person name="Cichocki N."/>
            <person name="Veneault-Fourrey C."/>
            <person name="LaButti K."/>
            <person name="Lindquist E.A."/>
            <person name="Lipzen A."/>
            <person name="Lundell T."/>
            <person name="Morin E."/>
            <person name="Murat C."/>
            <person name="Riley R."/>
            <person name="Ohm R."/>
            <person name="Sun H."/>
            <person name="Tunlid A."/>
            <person name="Henrissat B."/>
            <person name="Grigoriev I.V."/>
            <person name="Hibbett D.S."/>
            <person name="Martin F."/>
        </authorList>
    </citation>
    <scope>NUCLEOTIDE SEQUENCE [LARGE SCALE GENOMIC DNA]</scope>
    <source>
        <strain evidence="1 2">FD-317 M1</strain>
    </source>
</reference>
<dbReference type="AlphaFoldDB" id="A0A0D0CEI5"/>
<name>A0A0D0CEI5_9AGAR</name>
<gene>
    <name evidence="1" type="ORF">GYMLUDRAFT_939085</name>
</gene>